<dbReference type="AlphaFoldDB" id="A0A318JRS5"/>
<evidence type="ECO:0000313" key="3">
    <source>
        <dbReference type="Proteomes" id="UP000247569"/>
    </source>
</evidence>
<keyword evidence="3" id="KW-1185">Reference proteome</keyword>
<accession>A0A318JRS5</accession>
<reference evidence="2 3" key="1">
    <citation type="submission" date="2018-05" db="EMBL/GenBank/DDBJ databases">
        <title>Genomic Encyclopedia of Type Strains, Phase IV (KMG-IV): sequencing the most valuable type-strain genomes for metagenomic binning, comparative biology and taxonomic classification.</title>
        <authorList>
            <person name="Goeker M."/>
        </authorList>
    </citation>
    <scope>NUCLEOTIDE SEQUENCE [LARGE SCALE GENOMIC DNA]</scope>
    <source>
        <strain evidence="2 3">DSM 44704</strain>
    </source>
</reference>
<dbReference type="RefSeq" id="WP_146251336.1">
    <property type="nucleotide sequence ID" value="NZ_QJKF01000017.1"/>
</dbReference>
<gene>
    <name evidence="2" type="ORF">DFR70_11755</name>
</gene>
<sequence length="179" mass="19907">MDDSAELYAELLSKVEALLPDVAAEVRREVARGGREIELYELPEVWEMYDGLSVSENGLPETTVGHDPNDTTVATPFEDVPQPHNDPTPRPDLVQSLSGDQALETLLEALSTLLRVVDGSEQEFTVFLSQWGIRSVAFGVDGVRQARVGTAETSEVSIHRERIREHLSELLAALREQQW</sequence>
<protein>
    <submittedName>
        <fullName evidence="2">Uncharacterized protein</fullName>
    </submittedName>
</protein>
<proteinExistence type="predicted"/>
<feature type="region of interest" description="Disordered" evidence="1">
    <location>
        <begin position="57"/>
        <end position="90"/>
    </location>
</feature>
<dbReference type="Proteomes" id="UP000247569">
    <property type="component" value="Unassembled WGS sequence"/>
</dbReference>
<evidence type="ECO:0000256" key="1">
    <source>
        <dbReference type="SAM" id="MobiDB-lite"/>
    </source>
</evidence>
<name>A0A318JRS5_9NOCA</name>
<dbReference type="EMBL" id="QJKF01000017">
    <property type="protein sequence ID" value="PXX57627.1"/>
    <property type="molecule type" value="Genomic_DNA"/>
</dbReference>
<organism evidence="2 3">
    <name type="scientific">Nocardia tenerifensis</name>
    <dbReference type="NCBI Taxonomy" id="228006"/>
    <lineage>
        <taxon>Bacteria</taxon>
        <taxon>Bacillati</taxon>
        <taxon>Actinomycetota</taxon>
        <taxon>Actinomycetes</taxon>
        <taxon>Mycobacteriales</taxon>
        <taxon>Nocardiaceae</taxon>
        <taxon>Nocardia</taxon>
    </lineage>
</organism>
<evidence type="ECO:0000313" key="2">
    <source>
        <dbReference type="EMBL" id="PXX57627.1"/>
    </source>
</evidence>
<comment type="caution">
    <text evidence="2">The sequence shown here is derived from an EMBL/GenBank/DDBJ whole genome shotgun (WGS) entry which is preliminary data.</text>
</comment>